<evidence type="ECO:0000259" key="12">
    <source>
        <dbReference type="Pfam" id="PF00266"/>
    </source>
</evidence>
<dbReference type="GO" id="GO:0031071">
    <property type="term" value="F:cysteine desulfurase activity"/>
    <property type="evidence" value="ECO:0007669"/>
    <property type="project" value="UniProtKB-EC"/>
</dbReference>
<comment type="caution">
    <text evidence="13">The sequence shown here is derived from an EMBL/GenBank/DDBJ whole genome shotgun (WGS) entry which is preliminary data.</text>
</comment>
<dbReference type="PANTHER" id="PTHR11601">
    <property type="entry name" value="CYSTEINE DESULFURYLASE FAMILY MEMBER"/>
    <property type="match status" value="1"/>
</dbReference>
<dbReference type="InterPro" id="IPR020578">
    <property type="entry name" value="Aminotrans_V_PyrdxlP_BS"/>
</dbReference>
<dbReference type="FunFam" id="3.40.640.10:FF:000003">
    <property type="entry name" value="Cysteine desulfurase IscS"/>
    <property type="match status" value="1"/>
</dbReference>
<keyword evidence="4" id="KW-0808">Transferase</keyword>
<dbReference type="PANTHER" id="PTHR11601:SF34">
    <property type="entry name" value="CYSTEINE DESULFURASE"/>
    <property type="match status" value="1"/>
</dbReference>
<dbReference type="InterPro" id="IPR015422">
    <property type="entry name" value="PyrdxlP-dep_Trfase_small"/>
</dbReference>
<accession>A0A928V344</accession>
<proteinExistence type="inferred from homology"/>
<evidence type="ECO:0000256" key="5">
    <source>
        <dbReference type="ARBA" id="ARBA00022714"/>
    </source>
</evidence>
<comment type="cofactor">
    <cofactor evidence="1 11">
        <name>pyridoxal 5'-phosphate</name>
        <dbReference type="ChEBI" id="CHEBI:597326"/>
    </cofactor>
</comment>
<sequence length="409" mass="43975">MTILSVAIFFSESQVQSLETANIIRKPVYLDYAATTPVAPEVAERMAACLTLDGTFANPASRSHLYGWQAEEVVEEARAQVAALIGADAREVVWTSGATEANNLALKGAAEAWRESHPDGGHIIVSAIEHKAVLDPVAWLEQRGFRVTRLQPDHYGQISPQQVAAEIVSDTFLISIMQVNNELGTINDVQAIGAIAHQYQCLFHVDAAQSAGKLAIDVSPGHIDLLSLSAHKFYGPKGIGALYVRRHGDVKVKAIIHGGGHERGFRSGTLPTHQCVGMGRAAELAAQHLADEPVRIAALRDHLWRGISDLPDVQLNGHPQDRACGHLNVAFGGCNGETLLLSLRELAVSSGSACNSASLSPSYVLKAIGLTDALAQASLRFSVGRYTTQGEIDFAIEHIRQVVKKIHHL</sequence>
<keyword evidence="14" id="KW-1185">Reference proteome</keyword>
<dbReference type="Gene3D" id="3.40.640.10">
    <property type="entry name" value="Type I PLP-dependent aspartate aminotransferase-like (Major domain)"/>
    <property type="match status" value="1"/>
</dbReference>
<name>A0A928V344_9GAMM</name>
<comment type="similarity">
    <text evidence="2">Belongs to the class-V pyridoxal-phosphate-dependent aminotransferase family. NifS/IscS subfamily.</text>
</comment>
<dbReference type="PIRSF" id="PIRSF005572">
    <property type="entry name" value="NifS"/>
    <property type="match status" value="1"/>
</dbReference>
<dbReference type="InterPro" id="IPR015421">
    <property type="entry name" value="PyrdxlP-dep_Trfase_major"/>
</dbReference>
<dbReference type="InterPro" id="IPR015424">
    <property type="entry name" value="PyrdxlP-dep_Trfase"/>
</dbReference>
<evidence type="ECO:0000256" key="6">
    <source>
        <dbReference type="ARBA" id="ARBA00022723"/>
    </source>
</evidence>
<dbReference type="SUPFAM" id="SSF53383">
    <property type="entry name" value="PLP-dependent transferases"/>
    <property type="match status" value="1"/>
</dbReference>
<evidence type="ECO:0000256" key="8">
    <source>
        <dbReference type="ARBA" id="ARBA00023004"/>
    </source>
</evidence>
<evidence type="ECO:0000256" key="11">
    <source>
        <dbReference type="RuleBase" id="RU004504"/>
    </source>
</evidence>
<keyword evidence="6" id="KW-0479">Metal-binding</keyword>
<dbReference type="EC" id="2.8.1.7" evidence="3"/>
<dbReference type="InterPro" id="IPR000192">
    <property type="entry name" value="Aminotrans_V_dom"/>
</dbReference>
<evidence type="ECO:0000256" key="1">
    <source>
        <dbReference type="ARBA" id="ARBA00001933"/>
    </source>
</evidence>
<evidence type="ECO:0000256" key="2">
    <source>
        <dbReference type="ARBA" id="ARBA00006490"/>
    </source>
</evidence>
<gene>
    <name evidence="13" type="ORF">C4F51_11970</name>
</gene>
<keyword evidence="8" id="KW-0408">Iron</keyword>
<dbReference type="GO" id="GO:0046872">
    <property type="term" value="F:metal ion binding"/>
    <property type="evidence" value="ECO:0007669"/>
    <property type="project" value="UniProtKB-KW"/>
</dbReference>
<evidence type="ECO:0000256" key="7">
    <source>
        <dbReference type="ARBA" id="ARBA00022898"/>
    </source>
</evidence>
<dbReference type="PROSITE" id="PS00595">
    <property type="entry name" value="AA_TRANSFER_CLASS_5"/>
    <property type="match status" value="1"/>
</dbReference>
<dbReference type="GO" id="GO:0008483">
    <property type="term" value="F:transaminase activity"/>
    <property type="evidence" value="ECO:0007669"/>
    <property type="project" value="UniProtKB-KW"/>
</dbReference>
<keyword evidence="13" id="KW-0032">Aminotransferase</keyword>
<protein>
    <recommendedName>
        <fullName evidence="3">cysteine desulfurase</fullName>
        <ecNumber evidence="3">2.8.1.7</ecNumber>
    </recommendedName>
</protein>
<dbReference type="EMBL" id="PRDL01000001">
    <property type="protein sequence ID" value="MBE8717901.1"/>
    <property type="molecule type" value="Genomic_DNA"/>
</dbReference>
<evidence type="ECO:0000256" key="10">
    <source>
        <dbReference type="ARBA" id="ARBA00050776"/>
    </source>
</evidence>
<dbReference type="InterPro" id="IPR016454">
    <property type="entry name" value="Cysteine_dSase"/>
</dbReference>
<keyword evidence="9" id="KW-0411">Iron-sulfur</keyword>
<evidence type="ECO:0000256" key="9">
    <source>
        <dbReference type="ARBA" id="ARBA00023014"/>
    </source>
</evidence>
<keyword evidence="5" id="KW-0001">2Fe-2S</keyword>
<evidence type="ECO:0000256" key="4">
    <source>
        <dbReference type="ARBA" id="ARBA00022679"/>
    </source>
</evidence>
<dbReference type="Gene3D" id="3.90.1150.10">
    <property type="entry name" value="Aspartate Aminotransferase, domain 1"/>
    <property type="match status" value="1"/>
</dbReference>
<evidence type="ECO:0000313" key="13">
    <source>
        <dbReference type="EMBL" id="MBE8717901.1"/>
    </source>
</evidence>
<dbReference type="Pfam" id="PF00266">
    <property type="entry name" value="Aminotran_5"/>
    <property type="match status" value="1"/>
</dbReference>
<comment type="catalytic activity">
    <reaction evidence="10">
        <text>(sulfur carrier)-H + L-cysteine = (sulfur carrier)-SH + L-alanine</text>
        <dbReference type="Rhea" id="RHEA:43892"/>
        <dbReference type="Rhea" id="RHEA-COMP:14737"/>
        <dbReference type="Rhea" id="RHEA-COMP:14739"/>
        <dbReference type="ChEBI" id="CHEBI:29917"/>
        <dbReference type="ChEBI" id="CHEBI:35235"/>
        <dbReference type="ChEBI" id="CHEBI:57972"/>
        <dbReference type="ChEBI" id="CHEBI:64428"/>
        <dbReference type="EC" id="2.8.1.7"/>
    </reaction>
</comment>
<dbReference type="RefSeq" id="WP_193910049.1">
    <property type="nucleotide sequence ID" value="NZ_PRDL01000001.1"/>
</dbReference>
<keyword evidence="7" id="KW-0663">Pyridoxal phosphate</keyword>
<dbReference type="GO" id="GO:0051537">
    <property type="term" value="F:2 iron, 2 sulfur cluster binding"/>
    <property type="evidence" value="ECO:0007669"/>
    <property type="project" value="UniProtKB-KW"/>
</dbReference>
<evidence type="ECO:0000256" key="3">
    <source>
        <dbReference type="ARBA" id="ARBA00012239"/>
    </source>
</evidence>
<feature type="domain" description="Aminotransferase class V" evidence="12">
    <location>
        <begin position="28"/>
        <end position="393"/>
    </location>
</feature>
<reference evidence="13" key="1">
    <citation type="submission" date="2018-07" db="EMBL/GenBank/DDBJ databases">
        <title>Genome assembly of strain Ka43.</title>
        <authorList>
            <person name="Kukolya J."/>
            <person name="Nagy I."/>
            <person name="Horvath B."/>
            <person name="Toth A."/>
        </authorList>
    </citation>
    <scope>NUCLEOTIDE SEQUENCE</scope>
    <source>
        <strain evidence="13">KB43</strain>
    </source>
</reference>
<dbReference type="AlphaFoldDB" id="A0A928V344"/>
<dbReference type="Proteomes" id="UP000652567">
    <property type="component" value="Unassembled WGS sequence"/>
</dbReference>
<organism evidence="13 14">
    <name type="scientific">Cellvibrio polysaccharolyticus</name>
    <dbReference type="NCBI Taxonomy" id="2082724"/>
    <lineage>
        <taxon>Bacteria</taxon>
        <taxon>Pseudomonadati</taxon>
        <taxon>Pseudomonadota</taxon>
        <taxon>Gammaproteobacteria</taxon>
        <taxon>Cellvibrionales</taxon>
        <taxon>Cellvibrionaceae</taxon>
        <taxon>Cellvibrio</taxon>
    </lineage>
</organism>
<evidence type="ECO:0000313" key="14">
    <source>
        <dbReference type="Proteomes" id="UP000652567"/>
    </source>
</evidence>